<dbReference type="AlphaFoldDB" id="A0A4Y2RXG8"/>
<accession>A0A4Y2RXG8</accession>
<protein>
    <submittedName>
        <fullName evidence="2">Uncharacterized protein</fullName>
    </submittedName>
</protein>
<organism evidence="2 3">
    <name type="scientific">Araneus ventricosus</name>
    <name type="common">Orbweaver spider</name>
    <name type="synonym">Epeira ventricosa</name>
    <dbReference type="NCBI Taxonomy" id="182803"/>
    <lineage>
        <taxon>Eukaryota</taxon>
        <taxon>Metazoa</taxon>
        <taxon>Ecdysozoa</taxon>
        <taxon>Arthropoda</taxon>
        <taxon>Chelicerata</taxon>
        <taxon>Arachnida</taxon>
        <taxon>Araneae</taxon>
        <taxon>Araneomorphae</taxon>
        <taxon>Entelegynae</taxon>
        <taxon>Araneoidea</taxon>
        <taxon>Araneidae</taxon>
        <taxon>Araneus</taxon>
    </lineage>
</organism>
<dbReference type="EMBL" id="BGPR01018964">
    <property type="protein sequence ID" value="GBN80604.1"/>
    <property type="molecule type" value="Genomic_DNA"/>
</dbReference>
<name>A0A4Y2RXG8_ARAVE</name>
<keyword evidence="3" id="KW-1185">Reference proteome</keyword>
<evidence type="ECO:0000313" key="2">
    <source>
        <dbReference type="EMBL" id="GBN80604.1"/>
    </source>
</evidence>
<feature type="compositionally biased region" description="Basic and acidic residues" evidence="1">
    <location>
        <begin position="78"/>
        <end position="97"/>
    </location>
</feature>
<gene>
    <name evidence="2" type="ORF">AVEN_264590_1</name>
</gene>
<feature type="region of interest" description="Disordered" evidence="1">
    <location>
        <begin position="40"/>
        <end position="97"/>
    </location>
</feature>
<proteinExistence type="predicted"/>
<evidence type="ECO:0000256" key="1">
    <source>
        <dbReference type="SAM" id="MobiDB-lite"/>
    </source>
</evidence>
<evidence type="ECO:0000313" key="3">
    <source>
        <dbReference type="Proteomes" id="UP000499080"/>
    </source>
</evidence>
<reference evidence="2 3" key="1">
    <citation type="journal article" date="2019" name="Sci. Rep.">
        <title>Orb-weaving spider Araneus ventricosus genome elucidates the spidroin gene catalogue.</title>
        <authorList>
            <person name="Kono N."/>
            <person name="Nakamura H."/>
            <person name="Ohtoshi R."/>
            <person name="Moran D.A.P."/>
            <person name="Shinohara A."/>
            <person name="Yoshida Y."/>
            <person name="Fujiwara M."/>
            <person name="Mori M."/>
            <person name="Tomita M."/>
            <person name="Arakawa K."/>
        </authorList>
    </citation>
    <scope>NUCLEOTIDE SEQUENCE [LARGE SCALE GENOMIC DNA]</scope>
</reference>
<comment type="caution">
    <text evidence="2">The sequence shown here is derived from an EMBL/GenBank/DDBJ whole genome shotgun (WGS) entry which is preliminary data.</text>
</comment>
<feature type="compositionally biased region" description="Acidic residues" evidence="1">
    <location>
        <begin position="40"/>
        <end position="71"/>
    </location>
</feature>
<dbReference type="Proteomes" id="UP000499080">
    <property type="component" value="Unassembled WGS sequence"/>
</dbReference>
<sequence>MSILVGYDNTSKGYRRVKGERQGNFRSKKKKTKQIVELELEREENQTVEEAESNEIPEVNPCEDEAEDEESNSQIQPRRSERKQNECLPKDSHFMQI</sequence>